<evidence type="ECO:0000313" key="2">
    <source>
        <dbReference type="Proteomes" id="UP001430755"/>
    </source>
</evidence>
<sequence>MPVSEALAAYDGSSLAILRRVARCKDCALASPLDPAELPWLPGDAAEQTTGYMTCWRYSRDDDPWIVEADGFCAWGYREEEL</sequence>
<name>A0ABS9WF54_9ACTN</name>
<reference evidence="1" key="1">
    <citation type="submission" date="2021-11" db="EMBL/GenBank/DDBJ databases">
        <title>A Novel Adlercreutzia Species, isolated from a Allomyrina dichotoma larva feces.</title>
        <authorList>
            <person name="Suh M.K."/>
        </authorList>
    </citation>
    <scope>NUCLEOTIDE SEQUENCE</scope>
    <source>
        <strain evidence="1">JBNU-10</strain>
    </source>
</reference>
<comment type="caution">
    <text evidence="1">The sequence shown here is derived from an EMBL/GenBank/DDBJ whole genome shotgun (WGS) entry which is preliminary data.</text>
</comment>
<keyword evidence="2" id="KW-1185">Reference proteome</keyword>
<proteinExistence type="predicted"/>
<dbReference type="Proteomes" id="UP001430755">
    <property type="component" value="Unassembled WGS sequence"/>
</dbReference>
<gene>
    <name evidence="1" type="ORF">LPT13_03915</name>
</gene>
<dbReference type="RefSeq" id="WP_242163719.1">
    <property type="nucleotide sequence ID" value="NZ_JAJMLW010000001.1"/>
</dbReference>
<organism evidence="1 2">
    <name type="scientific">Adlercreutzia faecimuris</name>
    <dbReference type="NCBI Taxonomy" id="2897341"/>
    <lineage>
        <taxon>Bacteria</taxon>
        <taxon>Bacillati</taxon>
        <taxon>Actinomycetota</taxon>
        <taxon>Coriobacteriia</taxon>
        <taxon>Eggerthellales</taxon>
        <taxon>Eggerthellaceae</taxon>
        <taxon>Adlercreutzia</taxon>
    </lineage>
</organism>
<accession>A0ABS9WF54</accession>
<dbReference type="EMBL" id="JAJMLW010000001">
    <property type="protein sequence ID" value="MCI2241498.1"/>
    <property type="molecule type" value="Genomic_DNA"/>
</dbReference>
<evidence type="ECO:0000313" key="1">
    <source>
        <dbReference type="EMBL" id="MCI2241498.1"/>
    </source>
</evidence>
<protein>
    <submittedName>
        <fullName evidence="1">Uncharacterized protein</fullName>
    </submittedName>
</protein>